<dbReference type="InterPro" id="IPR013087">
    <property type="entry name" value="Znf_C2H2_type"/>
</dbReference>
<feature type="compositionally biased region" description="Polar residues" evidence="1">
    <location>
        <begin position="381"/>
        <end position="412"/>
    </location>
</feature>
<feature type="compositionally biased region" description="Polar residues" evidence="1">
    <location>
        <begin position="421"/>
        <end position="433"/>
    </location>
</feature>
<protein>
    <recommendedName>
        <fullName evidence="2">C2H2-type domain-containing protein</fullName>
    </recommendedName>
</protein>
<dbReference type="Pfam" id="PF26176">
    <property type="entry name" value="zf_C2H2_17_2"/>
    <property type="match status" value="1"/>
</dbReference>
<dbReference type="InterPro" id="IPR051061">
    <property type="entry name" value="Zinc_finger_trans_reg"/>
</dbReference>
<sequence length="641" mass="72569">MTESSRRSTSAQSHKGVIEAARLSSDIQIVVVGSMSSAGIDIDKLNITTSVGQLSKVAADDKLFLTATHPHPEKSAGIACGFVQFQHCRNFLGRLRDFKRWHKEPGFELEHSDNEVLQEKSIANMEHLLLRYMHELLHNLRILVVLHVAVEVLLRLQQTFGQGWFFEWPNRRRPLSSTWPWNIKPSLVVLWGVCWMFANYETNNFEGEDQAHMQNPALHDFWGFYPGQVSTSPQAQPMESYLNPSPQGEENFNPLAQPTLIVGDPQPANEAMPGSRHQAPLELGDFRAVYNNGGIYMPAAPNVSPSPSRAPPNFRYPDNSGNPATFQGHSPNWPHSLRPSSSSPHVTRQYTYNNTPQIIVQPVQALTPERNRRTRERPSSPQSATSDYSNDLSMRPTSNYPVSPESENSSSGILVDPANSPAMTNSSPSSLVSPTGYRGPSLKRERVVKKNERGHYICDYTSCASEQIAFTRKCEWSKHMDKHDRPYSCSEPGCEKLQGFTYPGGLLRHEREVHKKHGGPKEALYCPHSSCKRSSGQGFTRRENFNEHLRRVHKEGDEKRDESLEGGDNSEAHAEAGRKRKRRSVASLRSDSAPATDETESLREEVKKLRRDNEDMRRENEDMRNRFQRLEEAFRLRPHGC</sequence>
<feature type="compositionally biased region" description="Low complexity" evidence="1">
    <location>
        <begin position="334"/>
        <end position="345"/>
    </location>
</feature>
<dbReference type="Pfam" id="PF26177">
    <property type="entry name" value="zf_C2H2_17_1st"/>
    <property type="match status" value="1"/>
</dbReference>
<evidence type="ECO:0000313" key="3">
    <source>
        <dbReference type="EMBL" id="KAH0545113.1"/>
    </source>
</evidence>
<name>A0A9P8L0X0_9PEZI</name>
<dbReference type="Gene3D" id="3.30.160.60">
    <property type="entry name" value="Classic Zinc Finger"/>
    <property type="match status" value="1"/>
</dbReference>
<dbReference type="AlphaFoldDB" id="A0A9P8L0X0"/>
<organism evidence="3 4">
    <name type="scientific">Glutinoglossum americanum</name>
    <dbReference type="NCBI Taxonomy" id="1670608"/>
    <lineage>
        <taxon>Eukaryota</taxon>
        <taxon>Fungi</taxon>
        <taxon>Dikarya</taxon>
        <taxon>Ascomycota</taxon>
        <taxon>Pezizomycotina</taxon>
        <taxon>Geoglossomycetes</taxon>
        <taxon>Geoglossales</taxon>
        <taxon>Geoglossaceae</taxon>
        <taxon>Glutinoglossum</taxon>
    </lineage>
</organism>
<dbReference type="InterPro" id="IPR059095">
    <property type="entry name" value="Znf_C2H2_17_2nd"/>
</dbReference>
<evidence type="ECO:0000256" key="1">
    <source>
        <dbReference type="SAM" id="MobiDB-lite"/>
    </source>
</evidence>
<feature type="compositionally biased region" description="Polar residues" evidence="1">
    <location>
        <begin position="346"/>
        <end position="358"/>
    </location>
</feature>
<dbReference type="PANTHER" id="PTHR46179">
    <property type="entry name" value="ZINC FINGER PROTEIN"/>
    <property type="match status" value="1"/>
</dbReference>
<evidence type="ECO:0000313" key="4">
    <source>
        <dbReference type="Proteomes" id="UP000698800"/>
    </source>
</evidence>
<proteinExistence type="predicted"/>
<evidence type="ECO:0000259" key="2">
    <source>
        <dbReference type="SMART" id="SM00355"/>
    </source>
</evidence>
<keyword evidence="4" id="KW-1185">Reference proteome</keyword>
<feature type="domain" description="C2H2-type" evidence="2">
    <location>
        <begin position="524"/>
        <end position="553"/>
    </location>
</feature>
<feature type="domain" description="C2H2-type" evidence="2">
    <location>
        <begin position="487"/>
        <end position="514"/>
    </location>
</feature>
<dbReference type="Proteomes" id="UP000698800">
    <property type="component" value="Unassembled WGS sequence"/>
</dbReference>
<gene>
    <name evidence="3" type="ORF">FGG08_000725</name>
</gene>
<dbReference type="SMART" id="SM00355">
    <property type="entry name" value="ZnF_C2H2"/>
    <property type="match status" value="3"/>
</dbReference>
<dbReference type="EMBL" id="JAGHQL010000009">
    <property type="protein sequence ID" value="KAH0545113.1"/>
    <property type="molecule type" value="Genomic_DNA"/>
</dbReference>
<dbReference type="OrthoDB" id="5305647at2759"/>
<reference evidence="3" key="1">
    <citation type="submission" date="2021-03" db="EMBL/GenBank/DDBJ databases">
        <title>Comparative genomics and phylogenomic investigation of the class Geoglossomycetes provide insights into ecological specialization and systematics.</title>
        <authorList>
            <person name="Melie T."/>
            <person name="Pirro S."/>
            <person name="Miller A.N."/>
            <person name="Quandt A."/>
        </authorList>
    </citation>
    <scope>NUCLEOTIDE SEQUENCE</scope>
    <source>
        <strain evidence="3">GBOQ0MN5Z8</strain>
    </source>
</reference>
<dbReference type="GO" id="GO:0006357">
    <property type="term" value="P:regulation of transcription by RNA polymerase II"/>
    <property type="evidence" value="ECO:0007669"/>
    <property type="project" value="TreeGrafter"/>
</dbReference>
<feature type="compositionally biased region" description="Basic and acidic residues" evidence="1">
    <location>
        <begin position="600"/>
        <end position="625"/>
    </location>
</feature>
<feature type="region of interest" description="Disordered" evidence="1">
    <location>
        <begin position="530"/>
        <end position="625"/>
    </location>
</feature>
<feature type="region of interest" description="Disordered" evidence="1">
    <location>
        <begin position="301"/>
        <end position="442"/>
    </location>
</feature>
<dbReference type="InterPro" id="IPR059009">
    <property type="entry name" value="Znf_C2H2_17_1st"/>
</dbReference>
<dbReference type="PANTHER" id="PTHR46179:SF24">
    <property type="entry name" value="C2H2-TYPE DOMAIN-CONTAINING PROTEIN"/>
    <property type="match status" value="1"/>
</dbReference>
<accession>A0A9P8L0X0</accession>
<feature type="compositionally biased region" description="Polar residues" evidence="1">
    <location>
        <begin position="319"/>
        <end position="330"/>
    </location>
</feature>
<dbReference type="GO" id="GO:0005634">
    <property type="term" value="C:nucleus"/>
    <property type="evidence" value="ECO:0007669"/>
    <property type="project" value="TreeGrafter"/>
</dbReference>
<feature type="compositionally biased region" description="Basic and acidic residues" evidence="1">
    <location>
        <begin position="540"/>
        <end position="563"/>
    </location>
</feature>
<feature type="domain" description="C2H2-type" evidence="2">
    <location>
        <begin position="456"/>
        <end position="483"/>
    </location>
</feature>
<comment type="caution">
    <text evidence="3">The sequence shown here is derived from an EMBL/GenBank/DDBJ whole genome shotgun (WGS) entry which is preliminary data.</text>
</comment>